<dbReference type="RefSeq" id="WP_023791290.1">
    <property type="nucleotide sequence ID" value="NC_023003.1"/>
</dbReference>
<dbReference type="InterPro" id="IPR001865">
    <property type="entry name" value="Ribosomal_uS2"/>
</dbReference>
<gene>
    <name evidence="5 7" type="primary">rpsB</name>
    <name evidence="7" type="ORF">BABL1_gene_691</name>
</gene>
<organism evidence="7 8">
    <name type="scientific">Candidatus Babela massiliensis</name>
    <dbReference type="NCBI Taxonomy" id="673862"/>
    <lineage>
        <taxon>Bacteria</taxon>
        <taxon>Candidatus Babelota</taxon>
        <taxon>Candidatus Babeliae</taxon>
        <taxon>Candidatus Babeliales</taxon>
        <taxon>Candidatus Babeliaceae</taxon>
        <taxon>Candidatus Babela</taxon>
    </lineage>
</organism>
<dbReference type="EMBL" id="HG793133">
    <property type="protein sequence ID" value="CDK30327.1"/>
    <property type="molecule type" value="Genomic_DNA"/>
</dbReference>
<dbReference type="SUPFAM" id="SSF52313">
    <property type="entry name" value="Ribosomal protein S2"/>
    <property type="match status" value="1"/>
</dbReference>
<dbReference type="KEGG" id="dpb:BABL1_gene_691"/>
<dbReference type="PATRIC" id="fig|673862.3.peg.214"/>
<protein>
    <recommendedName>
        <fullName evidence="4 5">Small ribosomal subunit protein uS2</fullName>
    </recommendedName>
</protein>
<reference evidence="7 8" key="1">
    <citation type="journal article" date="2015" name="Biol. Direct">
        <title>Babela massiliensis, a representative of a widespread bacterial phylum with unusual adaptations to parasitism in amoebae.</title>
        <authorList>
            <person name="Pagnier I."/>
            <person name="Yutin N."/>
            <person name="Croce O."/>
            <person name="Makarova K.S."/>
            <person name="Wolf Y.I."/>
            <person name="Benamar S."/>
            <person name="Raoult D."/>
            <person name="Koonin E.V."/>
            <person name="La Scola B."/>
        </authorList>
    </citation>
    <scope>NUCLEOTIDE SEQUENCE [LARGE SCALE GENOMIC DNA]</scope>
    <source>
        <strain evidence="8">BABL1</strain>
    </source>
</reference>
<dbReference type="HOGENOM" id="CLU_040318_0_2_7"/>
<feature type="compositionally biased region" description="Basic residues" evidence="6">
    <location>
        <begin position="268"/>
        <end position="280"/>
    </location>
</feature>
<evidence type="ECO:0000256" key="4">
    <source>
        <dbReference type="ARBA" id="ARBA00035256"/>
    </source>
</evidence>
<dbReference type="GO" id="GO:0003735">
    <property type="term" value="F:structural constituent of ribosome"/>
    <property type="evidence" value="ECO:0007669"/>
    <property type="project" value="InterPro"/>
</dbReference>
<feature type="compositionally biased region" description="Basic and acidic residues" evidence="6">
    <location>
        <begin position="281"/>
        <end position="301"/>
    </location>
</feature>
<name>V6DFF6_9BACT</name>
<dbReference type="eggNOG" id="COG0052">
    <property type="taxonomic scope" value="Bacteria"/>
</dbReference>
<evidence type="ECO:0000256" key="2">
    <source>
        <dbReference type="ARBA" id="ARBA00022980"/>
    </source>
</evidence>
<keyword evidence="8" id="KW-1185">Reference proteome</keyword>
<evidence type="ECO:0000313" key="8">
    <source>
        <dbReference type="Proteomes" id="UP000018769"/>
    </source>
</evidence>
<dbReference type="PANTHER" id="PTHR12534">
    <property type="entry name" value="30S RIBOSOMAL PROTEIN S2 PROKARYOTIC AND ORGANELLAR"/>
    <property type="match status" value="1"/>
</dbReference>
<comment type="similarity">
    <text evidence="1 5">Belongs to the universal ribosomal protein uS2 family.</text>
</comment>
<keyword evidence="3 5" id="KW-0687">Ribonucleoprotein</keyword>
<feature type="region of interest" description="Disordered" evidence="6">
    <location>
        <begin position="244"/>
        <end position="311"/>
    </location>
</feature>
<evidence type="ECO:0000313" key="7">
    <source>
        <dbReference type="EMBL" id="CDK30327.1"/>
    </source>
</evidence>
<dbReference type="InterPro" id="IPR005706">
    <property type="entry name" value="Ribosomal_uS2_bac/mit/plastid"/>
</dbReference>
<dbReference type="GO" id="GO:0006412">
    <property type="term" value="P:translation"/>
    <property type="evidence" value="ECO:0007669"/>
    <property type="project" value="UniProtKB-UniRule"/>
</dbReference>
<evidence type="ECO:0000256" key="3">
    <source>
        <dbReference type="ARBA" id="ARBA00023274"/>
    </source>
</evidence>
<evidence type="ECO:0000256" key="6">
    <source>
        <dbReference type="SAM" id="MobiDB-lite"/>
    </source>
</evidence>
<dbReference type="STRING" id="673862.BABL1_gene_691"/>
<dbReference type="CDD" id="cd01425">
    <property type="entry name" value="RPS2"/>
    <property type="match status" value="1"/>
</dbReference>
<dbReference type="Pfam" id="PF00318">
    <property type="entry name" value="Ribosomal_S2"/>
    <property type="match status" value="1"/>
</dbReference>
<dbReference type="Gene3D" id="1.10.287.610">
    <property type="entry name" value="Helix hairpin bin"/>
    <property type="match status" value="1"/>
</dbReference>
<dbReference type="NCBIfam" id="TIGR01011">
    <property type="entry name" value="rpsB_bact"/>
    <property type="match status" value="1"/>
</dbReference>
<accession>V6DFF6</accession>
<evidence type="ECO:0000256" key="5">
    <source>
        <dbReference type="HAMAP-Rule" id="MF_00291"/>
    </source>
</evidence>
<dbReference type="OrthoDB" id="9808036at2"/>
<keyword evidence="2 5" id="KW-0689">Ribosomal protein</keyword>
<evidence type="ECO:0000256" key="1">
    <source>
        <dbReference type="ARBA" id="ARBA00006242"/>
    </source>
</evidence>
<sequence>MIDKRKLIESGVHFGHQKSKWNPKMKPYIWGHKNNVHLIDVFKTAEELERASKFLESVVANGETILLVGTKKAAQNGITQIAKELNLPYVNNRWIGGTFSNFRQVKKSVANYLHFKDILEKSNEFNYTKKELNIIQKKFDRLAKNVGGIVNLSWPIGAVLVIDVKKEHVCVKEAVSMSIPIVALVDTNGDPSNIDYVIPANDDAPRSIELLLNYIAENIKKGQEVAKSKPKEELNDQDLLDSILAQDSEDEEDENSKKSKGKTVPSKGPKKSVKPKFFKKPKTDEDLEAPKDNIKKAKTESVESAEPSQAE</sequence>
<dbReference type="PRINTS" id="PR00395">
    <property type="entry name" value="RIBOSOMALS2"/>
</dbReference>
<proteinExistence type="inferred from homology"/>
<dbReference type="Proteomes" id="UP000018769">
    <property type="component" value="Chromosome I"/>
</dbReference>
<dbReference type="PANTHER" id="PTHR12534:SF0">
    <property type="entry name" value="SMALL RIBOSOMAL SUBUNIT PROTEIN US2M"/>
    <property type="match status" value="1"/>
</dbReference>
<dbReference type="Gene3D" id="3.40.50.10490">
    <property type="entry name" value="Glucose-6-phosphate isomerase like protein, domain 1"/>
    <property type="match status" value="1"/>
</dbReference>
<dbReference type="HAMAP" id="MF_00291_B">
    <property type="entry name" value="Ribosomal_uS2_B"/>
    <property type="match status" value="1"/>
</dbReference>
<dbReference type="AlphaFoldDB" id="V6DFF6"/>
<dbReference type="InterPro" id="IPR023591">
    <property type="entry name" value="Ribosomal_uS2_flav_dom_sf"/>
</dbReference>
<dbReference type="GO" id="GO:0022627">
    <property type="term" value="C:cytosolic small ribosomal subunit"/>
    <property type="evidence" value="ECO:0007669"/>
    <property type="project" value="TreeGrafter"/>
</dbReference>